<sequence>MAFNIIKRRLASISERALPTLLSEGGPACLRLQSGQEFIGTSFGAERGSQGEAVFSTSTVGYPESMTDPSYRGQILVFTQPLVGNYGVPGLSKDQYGLLESFESGTIQVEGIVVTDYSKKYSHWSAVESLGEWCKRHNVPAMSSVDTRAIVHILRDQGSTPAAIVAPGTPLSFSDPNQRNLVAEVSTKKAYTIGEGPIHLGVVDCGIKTNILRSLVQQGVRATVLPWNSDLPSIVHNFDGLFLSNGPGNPAHCTPLIENLRSVIADYNKPIFGICMGNQLLALAAGMSVYKMPFGNRGHNQPAIHTESGRCYITSQNHGYAVDDRVLPPGWNRHFVNANDGSNEGIIHQSKPISAVQFHPEAKGGPEDTMYLFKAFVDKVKLSKQLPTLTPHQQNAVQPPISF</sequence>
<gene>
    <name evidence="1" type="primary">CPA1_4</name>
    <name evidence="1" type="ORF">DSO57_1030935</name>
</gene>
<protein>
    <submittedName>
        <fullName evidence="1">Multifunctional pyrimidine synthesis protein CAD</fullName>
        <ecNumber evidence="1">6.3.5.5</ecNumber>
    </submittedName>
</protein>
<organism evidence="1 2">
    <name type="scientific">Entomophthora muscae</name>
    <dbReference type="NCBI Taxonomy" id="34485"/>
    <lineage>
        <taxon>Eukaryota</taxon>
        <taxon>Fungi</taxon>
        <taxon>Fungi incertae sedis</taxon>
        <taxon>Zoopagomycota</taxon>
        <taxon>Entomophthoromycotina</taxon>
        <taxon>Entomophthoromycetes</taxon>
        <taxon>Entomophthorales</taxon>
        <taxon>Entomophthoraceae</taxon>
        <taxon>Entomophthora</taxon>
    </lineage>
</organism>
<dbReference type="EMBL" id="QTSX02003768">
    <property type="protein sequence ID" value="KAJ9068214.1"/>
    <property type="molecule type" value="Genomic_DNA"/>
</dbReference>
<comment type="caution">
    <text evidence="1">The sequence shown here is derived from an EMBL/GenBank/DDBJ whole genome shotgun (WGS) entry which is preliminary data.</text>
</comment>
<name>A0ACC2T0N2_9FUNG</name>
<keyword evidence="2" id="KW-1185">Reference proteome</keyword>
<proteinExistence type="predicted"/>
<evidence type="ECO:0000313" key="2">
    <source>
        <dbReference type="Proteomes" id="UP001165960"/>
    </source>
</evidence>
<reference evidence="1" key="1">
    <citation type="submission" date="2022-04" db="EMBL/GenBank/DDBJ databases">
        <title>Genome of the entomopathogenic fungus Entomophthora muscae.</title>
        <authorList>
            <person name="Elya C."/>
            <person name="Lovett B.R."/>
            <person name="Lee E."/>
            <person name="Macias A.M."/>
            <person name="Hajek A.E."/>
            <person name="De Bivort B.L."/>
            <person name="Kasson M.T."/>
            <person name="De Fine Licht H.H."/>
            <person name="Stajich J.E."/>
        </authorList>
    </citation>
    <scope>NUCLEOTIDE SEQUENCE</scope>
    <source>
        <strain evidence="1">Berkeley</strain>
    </source>
</reference>
<keyword evidence="1" id="KW-0436">Ligase</keyword>
<dbReference type="EC" id="6.3.5.5" evidence="1"/>
<evidence type="ECO:0000313" key="1">
    <source>
        <dbReference type="EMBL" id="KAJ9068214.1"/>
    </source>
</evidence>
<accession>A0ACC2T0N2</accession>
<dbReference type="Proteomes" id="UP001165960">
    <property type="component" value="Unassembled WGS sequence"/>
</dbReference>